<protein>
    <submittedName>
        <fullName evidence="2">Uncharacterized protein</fullName>
    </submittedName>
</protein>
<accession>A0A1G2B5K9</accession>
<keyword evidence="1" id="KW-1133">Transmembrane helix</keyword>
<proteinExistence type="predicted"/>
<sequence length="142" mass="15965">MSRSKRIVTAVVFAVVVVVLALFLPIQPESTRWTSYDGKVSVDIDSLYRTNSVTFTSPREGERTYRMPLPVDQDGNGSLGFDDTALIELLRRYWNQRETAKGDDGFEIVDWAVDLQGPEGSGRIVGVYFYGWSRYTSIVTGN</sequence>
<dbReference type="EMBL" id="MHKE01000012">
    <property type="protein sequence ID" value="OGY83996.1"/>
    <property type="molecule type" value="Genomic_DNA"/>
</dbReference>
<dbReference type="Proteomes" id="UP000179164">
    <property type="component" value="Unassembled WGS sequence"/>
</dbReference>
<reference evidence="2 3" key="1">
    <citation type="journal article" date="2016" name="Nat. Commun.">
        <title>Thousands of microbial genomes shed light on interconnected biogeochemical processes in an aquifer system.</title>
        <authorList>
            <person name="Anantharaman K."/>
            <person name="Brown C.T."/>
            <person name="Hug L.A."/>
            <person name="Sharon I."/>
            <person name="Castelle C.J."/>
            <person name="Probst A.J."/>
            <person name="Thomas B.C."/>
            <person name="Singh A."/>
            <person name="Wilkins M.J."/>
            <person name="Karaoz U."/>
            <person name="Brodie E.L."/>
            <person name="Williams K.H."/>
            <person name="Hubbard S.S."/>
            <person name="Banfield J.F."/>
        </authorList>
    </citation>
    <scope>NUCLEOTIDE SEQUENCE [LARGE SCALE GENOMIC DNA]</scope>
</reference>
<dbReference type="AlphaFoldDB" id="A0A1G2B5K9"/>
<evidence type="ECO:0000313" key="3">
    <source>
        <dbReference type="Proteomes" id="UP000179164"/>
    </source>
</evidence>
<gene>
    <name evidence="2" type="ORF">A2898_01850</name>
</gene>
<comment type="caution">
    <text evidence="2">The sequence shown here is derived from an EMBL/GenBank/DDBJ whole genome shotgun (WGS) entry which is preliminary data.</text>
</comment>
<feature type="transmembrane region" description="Helical" evidence="1">
    <location>
        <begin position="7"/>
        <end position="26"/>
    </location>
</feature>
<keyword evidence="1" id="KW-0812">Transmembrane</keyword>
<evidence type="ECO:0000256" key="1">
    <source>
        <dbReference type="SAM" id="Phobius"/>
    </source>
</evidence>
<keyword evidence="1" id="KW-0472">Membrane</keyword>
<evidence type="ECO:0000313" key="2">
    <source>
        <dbReference type="EMBL" id="OGY83996.1"/>
    </source>
</evidence>
<name>A0A1G2B5K9_9BACT</name>
<organism evidence="2 3">
    <name type="scientific">Candidatus Kerfeldbacteria bacterium RIFCSPLOWO2_01_FULL_48_11</name>
    <dbReference type="NCBI Taxonomy" id="1798543"/>
    <lineage>
        <taxon>Bacteria</taxon>
        <taxon>Candidatus Kerfeldiibacteriota</taxon>
    </lineage>
</organism>